<name>A0A3G8ZC40_9FLAO</name>
<dbReference type="RefSeq" id="WP_124985992.1">
    <property type="nucleotide sequence ID" value="NZ_CP034160.1"/>
</dbReference>
<accession>A0A3G8ZC40</accession>
<proteinExistence type="predicted"/>
<reference evidence="2" key="1">
    <citation type="submission" date="2018-11" db="EMBL/GenBank/DDBJ databases">
        <title>Proposal to divide the Flavobacteriaceae and reorganize its genera based on Amino Acid Identity values calculated from whole genome sequences.</title>
        <authorList>
            <person name="Nicholson A.C."/>
            <person name="Gulvik C.A."/>
            <person name="Whitney A.M."/>
            <person name="Sheth M."/>
            <person name="Batra D."/>
            <person name="Pryor J."/>
            <person name="Bernardet J.-F."/>
            <person name="Hugo C."/>
            <person name="Kampfer P."/>
            <person name="Newman J.D."/>
            <person name="McQuiston J.R."/>
        </authorList>
    </citation>
    <scope>NUCLEOTIDE SEQUENCE [LARGE SCALE GENOMIC DNA]</scope>
    <source>
        <strain evidence="2">H6466</strain>
    </source>
</reference>
<organism evidence="1 2">
    <name type="scientific">Epilithonimonas vandammei</name>
    <dbReference type="NCBI Taxonomy" id="2487072"/>
    <lineage>
        <taxon>Bacteria</taxon>
        <taxon>Pseudomonadati</taxon>
        <taxon>Bacteroidota</taxon>
        <taxon>Flavobacteriia</taxon>
        <taxon>Flavobacteriales</taxon>
        <taxon>Weeksellaceae</taxon>
        <taxon>Chryseobacterium group</taxon>
        <taxon>Epilithonimonas</taxon>
    </lineage>
</organism>
<dbReference type="EMBL" id="CP034160">
    <property type="protein sequence ID" value="AZI54743.1"/>
    <property type="molecule type" value="Genomic_DNA"/>
</dbReference>
<protein>
    <recommendedName>
        <fullName evidence="3">HEXXH motif domain-containing protein</fullName>
    </recommendedName>
</protein>
<dbReference type="Proteomes" id="UP000272316">
    <property type="component" value="Chromosome"/>
</dbReference>
<gene>
    <name evidence="1" type="ORF">EIB75_05530</name>
</gene>
<sequence length="382" mass="45303">MMDYFKSFDESQEKVIDSLKMLLYTRHNDIFERLDFENDSVYLEPLLYSYVMQEDDTWLDSIIYGYEGSPKSIISIFTNNKGIAYIPQVGYFHTSKIREQLYLQKLSNETYQIKDLKGDTVPHKLESIIFLNEGIELIKTQHPLFEHLFTTEENVIPNVEIDNCYIKHIDHFNNALQVIKDNYSEYFNLIKKSVKKVMIFDGEQYSFAAIQAHNMIFLNTKDENDEIFFLDHILHEGAHVIFNTLTYESKIELFTVPFKTDFAVVTRDQNEHGELYGRFHGMFTQSNINPCLEICIEKNIFTGKQHKELLGRFTSNMTRFKAGINKFNIPSLYNDEGKKWYEFFNKRYNELYDRKHELINSFDVSNQPYAFSYEIFANTNFK</sequence>
<evidence type="ECO:0000313" key="2">
    <source>
        <dbReference type="Proteomes" id="UP000272316"/>
    </source>
</evidence>
<evidence type="ECO:0000313" key="1">
    <source>
        <dbReference type="EMBL" id="AZI54743.1"/>
    </source>
</evidence>
<evidence type="ECO:0008006" key="3">
    <source>
        <dbReference type="Google" id="ProtNLM"/>
    </source>
</evidence>
<dbReference type="AlphaFoldDB" id="A0A3G8ZC40"/>
<dbReference type="KEGG" id="eva:EIB75_05530"/>